<accession>A0A9W7D4K0</accession>
<evidence type="ECO:0000313" key="2">
    <source>
        <dbReference type="EMBL" id="GMF51143.1"/>
    </source>
</evidence>
<feature type="region of interest" description="Disordered" evidence="1">
    <location>
        <begin position="1"/>
        <end position="119"/>
    </location>
</feature>
<feature type="compositionally biased region" description="Low complexity" evidence="1">
    <location>
        <begin position="413"/>
        <end position="422"/>
    </location>
</feature>
<keyword evidence="3" id="KW-1185">Reference proteome</keyword>
<dbReference type="EMBL" id="BSXT01002821">
    <property type="protein sequence ID" value="GMF51143.1"/>
    <property type="molecule type" value="Genomic_DNA"/>
</dbReference>
<feature type="compositionally biased region" description="Polar residues" evidence="1">
    <location>
        <begin position="26"/>
        <end position="35"/>
    </location>
</feature>
<feature type="region of interest" description="Disordered" evidence="1">
    <location>
        <begin position="373"/>
        <end position="422"/>
    </location>
</feature>
<evidence type="ECO:0000256" key="1">
    <source>
        <dbReference type="SAM" id="MobiDB-lite"/>
    </source>
</evidence>
<dbReference type="Proteomes" id="UP001165121">
    <property type="component" value="Unassembled WGS sequence"/>
</dbReference>
<feature type="region of interest" description="Disordered" evidence="1">
    <location>
        <begin position="446"/>
        <end position="488"/>
    </location>
</feature>
<organism evidence="2 3">
    <name type="scientific">Phytophthora fragariaefolia</name>
    <dbReference type="NCBI Taxonomy" id="1490495"/>
    <lineage>
        <taxon>Eukaryota</taxon>
        <taxon>Sar</taxon>
        <taxon>Stramenopiles</taxon>
        <taxon>Oomycota</taxon>
        <taxon>Peronosporomycetes</taxon>
        <taxon>Peronosporales</taxon>
        <taxon>Peronosporaceae</taxon>
        <taxon>Phytophthora</taxon>
    </lineage>
</organism>
<protein>
    <submittedName>
        <fullName evidence="2">Unnamed protein product</fullName>
    </submittedName>
</protein>
<gene>
    <name evidence="2" type="ORF">Pfra01_002059400</name>
</gene>
<comment type="caution">
    <text evidence="2">The sequence shown here is derived from an EMBL/GenBank/DDBJ whole genome shotgun (WGS) entry which is preliminary data.</text>
</comment>
<name>A0A9W7D4K0_9STRA</name>
<evidence type="ECO:0000313" key="3">
    <source>
        <dbReference type="Proteomes" id="UP001165121"/>
    </source>
</evidence>
<sequence>MARGQSPLAHAQARTLRALRADASSPAASPETSVSVMAPPSDALETDRCSLSVAGPTEASVPGIPSAAPVGGASGGAALGVSSADSHPPGSVSGSGAPDDGTCAAADAPEVSSAAPGAASFTSVRWEDIEDIVTAGADRTVQPVQGSTQSHFLALARLVVDLNRRPPLGSDYELDRRLKAAESLSNVVDALAPVSRSPAPWEGEIAELRDDVASLEAQLATSEASRRREVDLRLKAKCLCNQASHERNAALEPPPRRLRLDHADAARQLVATNIALEQSSQAAAVLEQRCRRLDKSLADTSASIWSGVTARALPPAFVTFLEELGALQLVIPPLPAASGSFEASAQAASASSASSGGAAGALGSSTALTVGLSSSDDSDPVIPSTLHKSKGKAARQATSAAAKHSKPTTRALSPPQASSASVSSAPVSGIAVLVDSDVLSFVSVPSGSNPPFSPIPRTPTSPASSTASTTSFPSTPAAHSRVNPGTEASVSVEIDEDGGAGADEAASEASDVIGGVFSTPVVSQPRSDGRPTRAASAAAVLRSMAAAEVKAAPNVLVLGLTTPFSAPATTQAFVASLAATPDPAELALVGTAASAAVMTSALARCRVTNTHTVVLSFRPEKLTAVRQLNAPGSCQNSPNPTWWLLIG</sequence>
<feature type="compositionally biased region" description="Low complexity" evidence="1">
    <location>
        <begin position="104"/>
        <end position="116"/>
    </location>
</feature>
<reference evidence="2" key="1">
    <citation type="submission" date="2023-04" db="EMBL/GenBank/DDBJ databases">
        <title>Phytophthora fragariaefolia NBRC 109709.</title>
        <authorList>
            <person name="Ichikawa N."/>
            <person name="Sato H."/>
            <person name="Tonouchi N."/>
        </authorList>
    </citation>
    <scope>NUCLEOTIDE SEQUENCE</scope>
    <source>
        <strain evidence="2">NBRC 109709</strain>
    </source>
</reference>
<proteinExistence type="predicted"/>
<dbReference type="AlphaFoldDB" id="A0A9W7D4K0"/>
<feature type="compositionally biased region" description="Low complexity" evidence="1">
    <location>
        <begin position="61"/>
        <end position="71"/>
    </location>
</feature>
<feature type="compositionally biased region" description="Low complexity" evidence="1">
    <location>
        <begin position="460"/>
        <end position="480"/>
    </location>
</feature>